<evidence type="ECO:0000313" key="1">
    <source>
        <dbReference type="EMBL" id="TWF74079.1"/>
    </source>
</evidence>
<comment type="caution">
    <text evidence="1">The sequence shown here is derived from an EMBL/GenBank/DDBJ whole genome shotgun (WGS) entry which is preliminary data.</text>
</comment>
<organism evidence="1 2">
    <name type="scientific">Streptomyces capillispiralis</name>
    <dbReference type="NCBI Taxonomy" id="68182"/>
    <lineage>
        <taxon>Bacteria</taxon>
        <taxon>Bacillati</taxon>
        <taxon>Actinomycetota</taxon>
        <taxon>Actinomycetes</taxon>
        <taxon>Kitasatosporales</taxon>
        <taxon>Streptomycetaceae</taxon>
        <taxon>Streptomyces</taxon>
    </lineage>
</organism>
<dbReference type="Proteomes" id="UP000316603">
    <property type="component" value="Unassembled WGS sequence"/>
</dbReference>
<gene>
    <name evidence="1" type="ORF">FHX78_12111</name>
</gene>
<sequence length="107" mass="10928">MRGVSASGVRAAVLARGTAWGSEVTLELSGVRGPLECTLTAVTSGGAREALLKWKVPAQGWGVPGSSKERLVTMTGTSVTPEDITGYIIATTAGKTLLTLDRADSPG</sequence>
<protein>
    <submittedName>
        <fullName evidence="1">Uncharacterized protein</fullName>
    </submittedName>
</protein>
<reference evidence="1 2" key="1">
    <citation type="submission" date="2019-06" db="EMBL/GenBank/DDBJ databases">
        <title>Sequencing the genomes of 1000 actinobacteria strains.</title>
        <authorList>
            <person name="Klenk H.-P."/>
        </authorList>
    </citation>
    <scope>NUCLEOTIDE SEQUENCE [LARGE SCALE GENOMIC DNA]</scope>
    <source>
        <strain evidence="1 2">DSM 41695</strain>
    </source>
</reference>
<keyword evidence="2" id="KW-1185">Reference proteome</keyword>
<accession>A0A561SGT6</accession>
<name>A0A561SGT6_9ACTN</name>
<dbReference type="EMBL" id="VIWV01000002">
    <property type="protein sequence ID" value="TWF74079.1"/>
    <property type="molecule type" value="Genomic_DNA"/>
</dbReference>
<dbReference type="AlphaFoldDB" id="A0A561SGT6"/>
<evidence type="ECO:0000313" key="2">
    <source>
        <dbReference type="Proteomes" id="UP000316603"/>
    </source>
</evidence>
<proteinExistence type="predicted"/>